<name>A0ABC8TQI6_9AQUA</name>
<proteinExistence type="predicted"/>
<dbReference type="Proteomes" id="UP001642360">
    <property type="component" value="Unassembled WGS sequence"/>
</dbReference>
<evidence type="ECO:0008006" key="4">
    <source>
        <dbReference type="Google" id="ProtNLM"/>
    </source>
</evidence>
<feature type="region of interest" description="Disordered" evidence="1">
    <location>
        <begin position="290"/>
        <end position="315"/>
    </location>
</feature>
<keyword evidence="3" id="KW-1185">Reference proteome</keyword>
<protein>
    <recommendedName>
        <fullName evidence="4">Mitogen-activated protein kinase kinase kinase 1</fullName>
    </recommendedName>
</protein>
<comment type="caution">
    <text evidence="2">The sequence shown here is derived from an EMBL/GenBank/DDBJ whole genome shotgun (WGS) entry which is preliminary data.</text>
</comment>
<dbReference type="AlphaFoldDB" id="A0ABC8TQI6"/>
<organism evidence="2 3">
    <name type="scientific">Ilex paraguariensis</name>
    <name type="common">yerba mate</name>
    <dbReference type="NCBI Taxonomy" id="185542"/>
    <lineage>
        <taxon>Eukaryota</taxon>
        <taxon>Viridiplantae</taxon>
        <taxon>Streptophyta</taxon>
        <taxon>Embryophyta</taxon>
        <taxon>Tracheophyta</taxon>
        <taxon>Spermatophyta</taxon>
        <taxon>Magnoliopsida</taxon>
        <taxon>eudicotyledons</taxon>
        <taxon>Gunneridae</taxon>
        <taxon>Pentapetalae</taxon>
        <taxon>asterids</taxon>
        <taxon>campanulids</taxon>
        <taxon>Aquifoliales</taxon>
        <taxon>Aquifoliaceae</taxon>
        <taxon>Ilex</taxon>
    </lineage>
</organism>
<feature type="region of interest" description="Disordered" evidence="1">
    <location>
        <begin position="250"/>
        <end position="275"/>
    </location>
</feature>
<evidence type="ECO:0000313" key="2">
    <source>
        <dbReference type="EMBL" id="CAK9171726.1"/>
    </source>
</evidence>
<feature type="region of interest" description="Disordered" evidence="1">
    <location>
        <begin position="117"/>
        <end position="140"/>
    </location>
</feature>
<dbReference type="EMBL" id="CAUOFW020005835">
    <property type="protein sequence ID" value="CAK9171726.1"/>
    <property type="molecule type" value="Genomic_DNA"/>
</dbReference>
<feature type="compositionally biased region" description="Acidic residues" evidence="1">
    <location>
        <begin position="257"/>
        <end position="267"/>
    </location>
</feature>
<sequence length="346" mass="37811">MHRISGYFSEKHKIRMDSKLGKFKPKLQRLNAVKDIDYELPSTSSYSDDSSALRTQSLGDLSPFGDKKSFRVQGNEGEFEIILKSLGLSGIEDFSIPAAAWEAMKFRSSSDVLPRSRGLRFDSPKEVDEQEASELSGKSENNARVRVNDVIERRIDSVESYECCSTAGVGDEEEEIRELSDKLQDSITVSETMVKPSSCVGGGRGGIKGVRPPVLAPPPSISMPVTNTACSTWDILRSFAPDWDGSSGLQIPGEGFCSDEDEEEGDETSGKREAEGNCVRLRGNGVLSESCSFTTSSNDDDSSSSTTEPMSNISPNGRFRRIITYWEKGELLGRGSFGSVYEGIAE</sequence>
<feature type="compositionally biased region" description="Low complexity" evidence="1">
    <location>
        <begin position="290"/>
        <end position="307"/>
    </location>
</feature>
<reference evidence="2 3" key="1">
    <citation type="submission" date="2024-02" db="EMBL/GenBank/DDBJ databases">
        <authorList>
            <person name="Vignale AGUSTIN F."/>
            <person name="Sosa J E."/>
            <person name="Modenutti C."/>
        </authorList>
    </citation>
    <scope>NUCLEOTIDE SEQUENCE [LARGE SCALE GENOMIC DNA]</scope>
</reference>
<accession>A0ABC8TQI6</accession>
<evidence type="ECO:0000313" key="3">
    <source>
        <dbReference type="Proteomes" id="UP001642360"/>
    </source>
</evidence>
<gene>
    <name evidence="2" type="ORF">ILEXP_LOCUS41324</name>
</gene>
<evidence type="ECO:0000256" key="1">
    <source>
        <dbReference type="SAM" id="MobiDB-lite"/>
    </source>
</evidence>